<keyword evidence="6" id="KW-0229">DNA integration</keyword>
<keyword evidence="11" id="KW-1185">Reference proteome</keyword>
<organism evidence="10 11">
    <name type="scientific">Euphydryas editha</name>
    <name type="common">Edith's checkerspot</name>
    <dbReference type="NCBI Taxonomy" id="104508"/>
    <lineage>
        <taxon>Eukaryota</taxon>
        <taxon>Metazoa</taxon>
        <taxon>Ecdysozoa</taxon>
        <taxon>Arthropoda</taxon>
        <taxon>Hexapoda</taxon>
        <taxon>Insecta</taxon>
        <taxon>Pterygota</taxon>
        <taxon>Neoptera</taxon>
        <taxon>Endopterygota</taxon>
        <taxon>Lepidoptera</taxon>
        <taxon>Glossata</taxon>
        <taxon>Ditrysia</taxon>
        <taxon>Papilionoidea</taxon>
        <taxon>Nymphalidae</taxon>
        <taxon>Nymphalinae</taxon>
        <taxon>Euphydryas</taxon>
    </lineage>
</organism>
<keyword evidence="1" id="KW-0540">Nuclease</keyword>
<dbReference type="SUPFAM" id="SSF53098">
    <property type="entry name" value="Ribonuclease H-like"/>
    <property type="match status" value="1"/>
</dbReference>
<dbReference type="GO" id="GO:0015074">
    <property type="term" value="P:DNA integration"/>
    <property type="evidence" value="ECO:0007669"/>
    <property type="project" value="UniProtKB-KW"/>
</dbReference>
<dbReference type="PANTHER" id="PTHR42648:SF11">
    <property type="entry name" value="TRANSPOSON TY4-P GAG-POL POLYPROTEIN"/>
    <property type="match status" value="1"/>
</dbReference>
<evidence type="ECO:0000256" key="9">
    <source>
        <dbReference type="ARBA" id="ARBA00023172"/>
    </source>
</evidence>
<keyword evidence="8" id="KW-0808">Transferase</keyword>
<dbReference type="InterPro" id="IPR036397">
    <property type="entry name" value="RNaseH_sf"/>
</dbReference>
<keyword evidence="4" id="KW-0378">Hydrolase</keyword>
<keyword evidence="8" id="KW-0239">DNA-directed DNA polymerase</keyword>
<reference evidence="10" key="1">
    <citation type="submission" date="2022-03" db="EMBL/GenBank/DDBJ databases">
        <authorList>
            <person name="Tunstrom K."/>
        </authorList>
    </citation>
    <scope>NUCLEOTIDE SEQUENCE</scope>
</reference>
<evidence type="ECO:0000256" key="6">
    <source>
        <dbReference type="ARBA" id="ARBA00022908"/>
    </source>
</evidence>
<dbReference type="GO" id="GO:0003676">
    <property type="term" value="F:nucleic acid binding"/>
    <property type="evidence" value="ECO:0007669"/>
    <property type="project" value="InterPro"/>
</dbReference>
<dbReference type="PANTHER" id="PTHR42648">
    <property type="entry name" value="TRANSPOSASE, PUTATIVE-RELATED"/>
    <property type="match status" value="1"/>
</dbReference>
<dbReference type="InterPro" id="IPR039537">
    <property type="entry name" value="Retrotran_Ty1/copia-like"/>
</dbReference>
<dbReference type="GO" id="GO:0003964">
    <property type="term" value="F:RNA-directed DNA polymerase activity"/>
    <property type="evidence" value="ECO:0007669"/>
    <property type="project" value="UniProtKB-KW"/>
</dbReference>
<gene>
    <name evidence="10" type="ORF">EEDITHA_LOCUS4300</name>
</gene>
<dbReference type="AlphaFoldDB" id="A0AAU9TMA3"/>
<proteinExistence type="predicted"/>
<keyword evidence="7" id="KW-0695">RNA-directed DNA polymerase</keyword>
<evidence type="ECO:0000256" key="3">
    <source>
        <dbReference type="ARBA" id="ARBA00022759"/>
    </source>
</evidence>
<evidence type="ECO:0000256" key="8">
    <source>
        <dbReference type="ARBA" id="ARBA00022932"/>
    </source>
</evidence>
<evidence type="ECO:0000256" key="1">
    <source>
        <dbReference type="ARBA" id="ARBA00022722"/>
    </source>
</evidence>
<evidence type="ECO:0000256" key="7">
    <source>
        <dbReference type="ARBA" id="ARBA00022918"/>
    </source>
</evidence>
<dbReference type="GO" id="GO:0046872">
    <property type="term" value="F:metal ion binding"/>
    <property type="evidence" value="ECO:0007669"/>
    <property type="project" value="UniProtKB-KW"/>
</dbReference>
<accession>A0AAU9TMA3</accession>
<evidence type="ECO:0000313" key="10">
    <source>
        <dbReference type="EMBL" id="CAH2088108.1"/>
    </source>
</evidence>
<evidence type="ECO:0000256" key="5">
    <source>
        <dbReference type="ARBA" id="ARBA00022842"/>
    </source>
</evidence>
<dbReference type="Proteomes" id="UP001153954">
    <property type="component" value="Unassembled WGS sequence"/>
</dbReference>
<name>A0AAU9TMA3_EUPED</name>
<keyword evidence="3" id="KW-0255">Endonuclease</keyword>
<dbReference type="InterPro" id="IPR012337">
    <property type="entry name" value="RNaseH-like_sf"/>
</dbReference>
<dbReference type="GO" id="GO:0006310">
    <property type="term" value="P:DNA recombination"/>
    <property type="evidence" value="ECO:0007669"/>
    <property type="project" value="UniProtKB-KW"/>
</dbReference>
<dbReference type="GO" id="GO:0003887">
    <property type="term" value="F:DNA-directed DNA polymerase activity"/>
    <property type="evidence" value="ECO:0007669"/>
    <property type="project" value="UniProtKB-KW"/>
</dbReference>
<dbReference type="GO" id="GO:0004519">
    <property type="term" value="F:endonuclease activity"/>
    <property type="evidence" value="ECO:0007669"/>
    <property type="project" value="UniProtKB-KW"/>
</dbReference>
<comment type="caution">
    <text evidence="10">The sequence shown here is derived from an EMBL/GenBank/DDBJ whole genome shotgun (WGS) entry which is preliminary data.</text>
</comment>
<sequence>MLSILAVRKALVSVIWSIGFSRPLNSETILFPTACSANVSLLVLADESAIKFENLAQAAWTSEYKRGRIVHEHTAPYTPEQNGRVEREMRTIMESARTSSTQTKNVSPYELWNGEKPALVHIRVFGSEGYVHVPDERIRKLDRKSVKLIFAGYEN</sequence>
<keyword evidence="5" id="KW-0460">Magnesium</keyword>
<evidence type="ECO:0008006" key="12">
    <source>
        <dbReference type="Google" id="ProtNLM"/>
    </source>
</evidence>
<dbReference type="GO" id="GO:0016787">
    <property type="term" value="F:hydrolase activity"/>
    <property type="evidence" value="ECO:0007669"/>
    <property type="project" value="UniProtKB-KW"/>
</dbReference>
<keyword evidence="2" id="KW-0479">Metal-binding</keyword>
<evidence type="ECO:0000256" key="2">
    <source>
        <dbReference type="ARBA" id="ARBA00022723"/>
    </source>
</evidence>
<evidence type="ECO:0000313" key="11">
    <source>
        <dbReference type="Proteomes" id="UP001153954"/>
    </source>
</evidence>
<protein>
    <recommendedName>
        <fullName evidence="12">Integrase catalytic domain-containing protein</fullName>
    </recommendedName>
</protein>
<dbReference type="EMBL" id="CAKOGL010000007">
    <property type="protein sequence ID" value="CAH2088108.1"/>
    <property type="molecule type" value="Genomic_DNA"/>
</dbReference>
<keyword evidence="8" id="KW-0548">Nucleotidyltransferase</keyword>
<keyword evidence="9" id="KW-0233">DNA recombination</keyword>
<dbReference type="Gene3D" id="3.30.420.10">
    <property type="entry name" value="Ribonuclease H-like superfamily/Ribonuclease H"/>
    <property type="match status" value="1"/>
</dbReference>
<evidence type="ECO:0000256" key="4">
    <source>
        <dbReference type="ARBA" id="ARBA00022801"/>
    </source>
</evidence>